<dbReference type="InterPro" id="IPR036165">
    <property type="entry name" value="YefM-like_sf"/>
</dbReference>
<name>A0ABU1YI44_ROSSA</name>
<organism evidence="2 3">
    <name type="scientific">Roseateles saccharophilus</name>
    <name type="common">Pseudomonas saccharophila</name>
    <dbReference type="NCBI Taxonomy" id="304"/>
    <lineage>
        <taxon>Bacteria</taxon>
        <taxon>Pseudomonadati</taxon>
        <taxon>Pseudomonadota</taxon>
        <taxon>Betaproteobacteria</taxon>
        <taxon>Burkholderiales</taxon>
        <taxon>Sphaerotilaceae</taxon>
        <taxon>Roseateles</taxon>
    </lineage>
</organism>
<sequence length="118" mass="12393">MSAVLEPTLADQLPSVSATQLVAGIQKVGRTVATHGAVLITKHDQPAYVLMSVERYRELQRAAEPDLGALGGEFDAMLARMQEQGDALADAFAMAPEALGQAAVKAAKPGRPRIKKAA</sequence>
<gene>
    <name evidence="2" type="ORF">J2X20_001145</name>
</gene>
<evidence type="ECO:0000313" key="3">
    <source>
        <dbReference type="Proteomes" id="UP001180453"/>
    </source>
</evidence>
<reference evidence="2 3" key="1">
    <citation type="submission" date="2023-07" db="EMBL/GenBank/DDBJ databases">
        <title>Sorghum-associated microbial communities from plants grown in Nebraska, USA.</title>
        <authorList>
            <person name="Schachtman D."/>
        </authorList>
    </citation>
    <scope>NUCLEOTIDE SEQUENCE [LARGE SCALE GENOMIC DNA]</scope>
    <source>
        <strain evidence="2 3">BE314</strain>
    </source>
</reference>
<keyword evidence="3" id="KW-1185">Reference proteome</keyword>
<proteinExistence type="inferred from homology"/>
<accession>A0ABU1YI44</accession>
<evidence type="ECO:0000256" key="1">
    <source>
        <dbReference type="ARBA" id="ARBA00009981"/>
    </source>
</evidence>
<dbReference type="Gene3D" id="3.40.1620.10">
    <property type="entry name" value="YefM-like domain"/>
    <property type="match status" value="1"/>
</dbReference>
<dbReference type="NCBIfam" id="TIGR01552">
    <property type="entry name" value="phd_fam"/>
    <property type="match status" value="1"/>
</dbReference>
<comment type="similarity">
    <text evidence="1">Belongs to the phD/YefM antitoxin family.</text>
</comment>
<dbReference type="SUPFAM" id="SSF143120">
    <property type="entry name" value="YefM-like"/>
    <property type="match status" value="1"/>
</dbReference>
<comment type="caution">
    <text evidence="2">The sequence shown here is derived from an EMBL/GenBank/DDBJ whole genome shotgun (WGS) entry which is preliminary data.</text>
</comment>
<protein>
    <submittedName>
        <fullName evidence="2">Prevent-host-death family protein</fullName>
    </submittedName>
</protein>
<dbReference type="EMBL" id="JAVDXU010000001">
    <property type="protein sequence ID" value="MDR7268516.1"/>
    <property type="molecule type" value="Genomic_DNA"/>
</dbReference>
<dbReference type="Proteomes" id="UP001180453">
    <property type="component" value="Unassembled WGS sequence"/>
</dbReference>
<evidence type="ECO:0000313" key="2">
    <source>
        <dbReference type="EMBL" id="MDR7268516.1"/>
    </source>
</evidence>
<dbReference type="RefSeq" id="WP_310262118.1">
    <property type="nucleotide sequence ID" value="NZ_JAVDXU010000001.1"/>
</dbReference>